<dbReference type="SUPFAM" id="SSF63829">
    <property type="entry name" value="Calcium-dependent phosphotriesterase"/>
    <property type="match status" value="1"/>
</dbReference>
<dbReference type="PANTHER" id="PTHR35399">
    <property type="entry name" value="SLR8030 PROTEIN"/>
    <property type="match status" value="1"/>
</dbReference>
<name>A0ABV7AR15_9GAMM</name>
<dbReference type="PANTHER" id="PTHR35399:SF2">
    <property type="entry name" value="DUF839 DOMAIN-CONTAINING PROTEIN"/>
    <property type="match status" value="1"/>
</dbReference>
<evidence type="ECO:0000313" key="2">
    <source>
        <dbReference type="Proteomes" id="UP001595457"/>
    </source>
</evidence>
<dbReference type="InterPro" id="IPR008557">
    <property type="entry name" value="PhoX"/>
</dbReference>
<gene>
    <name evidence="1" type="ORF">ACFOJE_03970</name>
</gene>
<organism evidence="1 2">
    <name type="scientific">Azotobacter bryophylli</name>
    <dbReference type="NCBI Taxonomy" id="1986537"/>
    <lineage>
        <taxon>Bacteria</taxon>
        <taxon>Pseudomonadati</taxon>
        <taxon>Pseudomonadota</taxon>
        <taxon>Gammaproteobacteria</taxon>
        <taxon>Pseudomonadales</taxon>
        <taxon>Pseudomonadaceae</taxon>
        <taxon>Azotobacter</taxon>
    </lineage>
</organism>
<dbReference type="PROSITE" id="PS51318">
    <property type="entry name" value="TAT"/>
    <property type="match status" value="1"/>
</dbReference>
<dbReference type="InterPro" id="IPR006311">
    <property type="entry name" value="TAT_signal"/>
</dbReference>
<dbReference type="Pfam" id="PF05787">
    <property type="entry name" value="PhoX"/>
    <property type="match status" value="1"/>
</dbReference>
<proteinExistence type="predicted"/>
<evidence type="ECO:0000313" key="1">
    <source>
        <dbReference type="EMBL" id="MFC2971376.1"/>
    </source>
</evidence>
<protein>
    <submittedName>
        <fullName evidence="1">PhoX family protein</fullName>
    </submittedName>
</protein>
<sequence length="674" mass="73923">MAPLRTHAWSYIVANQKDSTLFGNGDELPSNSSNNPHIHELIEGIGRRQVITGGAALGILAFLGAPLLPRTTEASQAAGLPRRQERLLFNAVPVTRADTVTVPEGFKASAFIPWGTPITGTYPTFLDDASNTARDQGEQTGMHHDGMHFFPIDAQNGKGRDSSHGLLVVNHEYIDAPLLHKNGPTVVNGKRVNANEVRKEINAHGVSIVEIRRTINGQWEVVPSARNRRITAATPMQIHGPARGHKLMVTRHSPDGTSARGTHNNCSNGFTPWGTYLTCEENWAGYFATKDTELPRELSRYGVSSTSRYGWETLAGDEFERFDATRKSSDAGGDYRNEPTTFGWIVEIDPFNPDSTPIKRTALGRFAHEGVIFAPTRSGKPVVCYSGDDSRNEYIYKYVSRDKYRPGSRNTDSLLDEGTLYAARFNADGSGEWLALDIADPAFRSACDTAGVSFADQGEVLINTRLAADVAGATKMDRPEWGAVHPDTGDVYFTLTNNTSRKEPDAANPRQNNAYGHIIRWREESRDYAGRRFKWSLFLLAGPQSDSQGPNGQPLTADNILASPDGLWFDNEGHLWIQTDMSGSQQTDGPFGNNQMLVADLKSGEMKRFLVGPVGCEVTGITATPDFRTLFVNIQHPGEGSTPNNLLSTWPNGSGKRPRAATVIITREDGRKIL</sequence>
<dbReference type="Proteomes" id="UP001595457">
    <property type="component" value="Unassembled WGS sequence"/>
</dbReference>
<keyword evidence="2" id="KW-1185">Reference proteome</keyword>
<dbReference type="EMBL" id="JBHRSJ010000006">
    <property type="protein sequence ID" value="MFC2971376.1"/>
    <property type="molecule type" value="Genomic_DNA"/>
</dbReference>
<dbReference type="RefSeq" id="WP_377812991.1">
    <property type="nucleotide sequence ID" value="NZ_JBHRSJ010000006.1"/>
</dbReference>
<comment type="caution">
    <text evidence="1">The sequence shown here is derived from an EMBL/GenBank/DDBJ whole genome shotgun (WGS) entry which is preliminary data.</text>
</comment>
<accession>A0ABV7AR15</accession>
<reference evidence="2" key="1">
    <citation type="journal article" date="2019" name="Int. J. Syst. Evol. Microbiol.">
        <title>The Global Catalogue of Microorganisms (GCM) 10K type strain sequencing project: providing services to taxonomists for standard genome sequencing and annotation.</title>
        <authorList>
            <consortium name="The Broad Institute Genomics Platform"/>
            <consortium name="The Broad Institute Genome Sequencing Center for Infectious Disease"/>
            <person name="Wu L."/>
            <person name="Ma J."/>
        </authorList>
    </citation>
    <scope>NUCLEOTIDE SEQUENCE [LARGE SCALE GENOMIC DNA]</scope>
    <source>
        <strain evidence="2">KCTC 62195</strain>
    </source>
</reference>